<feature type="region of interest" description="Disordered" evidence="1">
    <location>
        <begin position="55"/>
        <end position="81"/>
    </location>
</feature>
<sequence>MNHLRKPYEPTARFKANRPFTMNAVDYNYEDAVDVRGIDDRRLRQMYDHRMIEVDDREPGSIPQPTARAKKPTAAPSSDAPKAKLKYKGFTKYDVVSASGEVLAAGLSKEDAQAALAAI</sequence>
<name>A0A6J5KK51_9CAUD</name>
<accession>A0A6J5KK51</accession>
<evidence type="ECO:0000256" key="1">
    <source>
        <dbReference type="SAM" id="MobiDB-lite"/>
    </source>
</evidence>
<reference evidence="2" key="1">
    <citation type="submission" date="2020-04" db="EMBL/GenBank/DDBJ databases">
        <authorList>
            <person name="Chiriac C."/>
            <person name="Salcher M."/>
            <person name="Ghai R."/>
            <person name="Kavagutti S V."/>
        </authorList>
    </citation>
    <scope>NUCLEOTIDE SEQUENCE</scope>
</reference>
<dbReference type="EMBL" id="LR796164">
    <property type="protein sequence ID" value="CAB4122578.1"/>
    <property type="molecule type" value="Genomic_DNA"/>
</dbReference>
<evidence type="ECO:0000313" key="2">
    <source>
        <dbReference type="EMBL" id="CAB4122578.1"/>
    </source>
</evidence>
<feature type="compositionally biased region" description="Low complexity" evidence="1">
    <location>
        <begin position="63"/>
        <end position="76"/>
    </location>
</feature>
<gene>
    <name evidence="2" type="ORF">UFOVP36_65</name>
</gene>
<proteinExistence type="predicted"/>
<organism evidence="2">
    <name type="scientific">uncultured Caudovirales phage</name>
    <dbReference type="NCBI Taxonomy" id="2100421"/>
    <lineage>
        <taxon>Viruses</taxon>
        <taxon>Duplodnaviria</taxon>
        <taxon>Heunggongvirae</taxon>
        <taxon>Uroviricota</taxon>
        <taxon>Caudoviricetes</taxon>
        <taxon>Peduoviridae</taxon>
        <taxon>Maltschvirus</taxon>
        <taxon>Maltschvirus maltsch</taxon>
    </lineage>
</organism>
<protein>
    <submittedName>
        <fullName evidence="2">Uncharacterized protein</fullName>
    </submittedName>
</protein>